<dbReference type="EMBL" id="JASMQC010000013">
    <property type="protein sequence ID" value="KAK1940931.1"/>
    <property type="molecule type" value="Genomic_DNA"/>
</dbReference>
<evidence type="ECO:0000256" key="2">
    <source>
        <dbReference type="ARBA" id="ARBA00010400"/>
    </source>
</evidence>
<comment type="caution">
    <text evidence="6">The sequence shown here is derived from an EMBL/GenBank/DDBJ whole genome shotgun (WGS) entry which is preliminary data.</text>
</comment>
<comment type="similarity">
    <text evidence="2 5">Belongs to the RxLR effector family.</text>
</comment>
<keyword evidence="4" id="KW-0732">Signal</keyword>
<evidence type="ECO:0000313" key="6">
    <source>
        <dbReference type="EMBL" id="KAK1940931.1"/>
    </source>
</evidence>
<comment type="subcellular location">
    <subcellularLocation>
        <location evidence="1 5">Secreted</location>
    </subcellularLocation>
</comment>
<accession>A0AAD9GM19</accession>
<dbReference type="Gene3D" id="1.10.10.2460">
    <property type="match status" value="1"/>
</dbReference>
<dbReference type="Proteomes" id="UP001259832">
    <property type="component" value="Unassembled WGS sequence"/>
</dbReference>
<evidence type="ECO:0000313" key="7">
    <source>
        <dbReference type="Proteomes" id="UP001259832"/>
    </source>
</evidence>
<proteinExistence type="inferred from homology"/>
<protein>
    <recommendedName>
        <fullName evidence="5">RxLR effector protein</fullName>
    </recommendedName>
</protein>
<keyword evidence="3 5" id="KW-0964">Secreted</keyword>
<dbReference type="AlphaFoldDB" id="A0AAD9GM19"/>
<dbReference type="Pfam" id="PF16810">
    <property type="entry name" value="RXLR"/>
    <property type="match status" value="1"/>
</dbReference>
<gene>
    <name evidence="6" type="ORF">P3T76_007637</name>
</gene>
<organism evidence="6 7">
    <name type="scientific">Phytophthora citrophthora</name>
    <dbReference type="NCBI Taxonomy" id="4793"/>
    <lineage>
        <taxon>Eukaryota</taxon>
        <taxon>Sar</taxon>
        <taxon>Stramenopiles</taxon>
        <taxon>Oomycota</taxon>
        <taxon>Peronosporomycetes</taxon>
        <taxon>Peronosporales</taxon>
        <taxon>Peronosporaceae</taxon>
        <taxon>Phytophthora</taxon>
    </lineage>
</organism>
<sequence length="224" mass="25553">MVCLCANNPSTFPFSLVPNRRHRIVRASIGIGLTVFQPYVPTSREIAFPVFTLDMINNLVFEKCDWRSFLNLPSGRYSSTPPKVIAMRLHCFLMAVAATLAVLNDGITTTEAASLRKVPDIAPTSSINAVQPETRRLRSTESVYRHEDSKKRRPFIEEKLQKALTNPKKTQRLYAKWYKSGFTTKQVTKGLDQSENRELDNTYKNLAKGYTVYFNERRAQQQSA</sequence>
<dbReference type="GO" id="GO:0005576">
    <property type="term" value="C:extracellular region"/>
    <property type="evidence" value="ECO:0007669"/>
    <property type="project" value="UniProtKB-SubCell"/>
</dbReference>
<dbReference type="InterPro" id="IPR031825">
    <property type="entry name" value="RXLR"/>
</dbReference>
<evidence type="ECO:0000256" key="5">
    <source>
        <dbReference type="RuleBase" id="RU367124"/>
    </source>
</evidence>
<comment type="function">
    <text evidence="5">Effector that suppresses plant defense responses during pathogen infection.</text>
</comment>
<evidence type="ECO:0000256" key="1">
    <source>
        <dbReference type="ARBA" id="ARBA00004613"/>
    </source>
</evidence>
<keyword evidence="7" id="KW-1185">Reference proteome</keyword>
<evidence type="ECO:0000256" key="3">
    <source>
        <dbReference type="ARBA" id="ARBA00022525"/>
    </source>
</evidence>
<name>A0AAD9GM19_9STRA</name>
<evidence type="ECO:0000256" key="4">
    <source>
        <dbReference type="ARBA" id="ARBA00022729"/>
    </source>
</evidence>
<reference evidence="6" key="1">
    <citation type="submission" date="2023-08" db="EMBL/GenBank/DDBJ databases">
        <title>Reference Genome Resource for the Citrus Pathogen Phytophthora citrophthora.</title>
        <authorList>
            <person name="Moller H."/>
            <person name="Coetzee B."/>
            <person name="Rose L.J."/>
            <person name="Van Niekerk J.M."/>
        </authorList>
    </citation>
    <scope>NUCLEOTIDE SEQUENCE</scope>
    <source>
        <strain evidence="6">STE-U-9442</strain>
    </source>
</reference>